<gene>
    <name evidence="1" type="ORF">NLG97_g9585</name>
</gene>
<evidence type="ECO:0000313" key="1">
    <source>
        <dbReference type="EMBL" id="KAJ3475080.1"/>
    </source>
</evidence>
<dbReference type="Proteomes" id="UP001148737">
    <property type="component" value="Unassembled WGS sequence"/>
</dbReference>
<name>A0ACC1QFL2_9HYPO</name>
<sequence length="528" mass="58100">MRALLHPRGQAATVKRGRAWKDAASSGMSENDPSPTLTWIFAASLELFICIKYGVHQGAHGGFCSGAHALQSPPRPSNGPTYDGRVGIDIRIANHYAAKIYTTGSPVTGEAIIRVPRDTHFDRVAIQFVGLAATRNYMTPEIDKVLHHFLLLDMPLKEITQLPWDGFLRAGETCTVPFHFVVPESLPIGSCGQRCEHPLVREHHLRLPPSMGAWGDRDDGCPETSRVQYCVAVSILQRTVFSPEPVSVLRCRQEVNVLPAYAEDAPLDVRLGDKKGEYKLMAATALRRSLLSRKLGTVTVAAPQPGAVVLSADAREASHVKMSFSLKFVPAARLADNLSTDEFFQDTACPSVHSITAKLVAKTYYNTSHMGAFPDRDRRHELNFGASLYYTDTSRATAVPFDSAQDWRVLKQEDGARAWALDLDAAFQLPVDQKKILLPSFHSCILSRTYTLRLSLAVGPGRSTISLSLPLQIIVDGGMPVVSQLPPGMSRRGQHDVALPKYKDHVFGQRCYEDEMDTHVPAANVIIM</sequence>
<proteinExistence type="predicted"/>
<accession>A0ACC1QFL2</accession>
<protein>
    <submittedName>
        <fullName evidence="1">Uncharacterized protein</fullName>
    </submittedName>
</protein>
<dbReference type="EMBL" id="JANAKD010002034">
    <property type="protein sequence ID" value="KAJ3475080.1"/>
    <property type="molecule type" value="Genomic_DNA"/>
</dbReference>
<keyword evidence="2" id="KW-1185">Reference proteome</keyword>
<evidence type="ECO:0000313" key="2">
    <source>
        <dbReference type="Proteomes" id="UP001148737"/>
    </source>
</evidence>
<comment type="caution">
    <text evidence="1">The sequence shown here is derived from an EMBL/GenBank/DDBJ whole genome shotgun (WGS) entry which is preliminary data.</text>
</comment>
<reference evidence="1" key="1">
    <citation type="submission" date="2022-07" db="EMBL/GenBank/DDBJ databases">
        <title>Genome Sequence of Lecanicillium saksenae.</title>
        <authorList>
            <person name="Buettner E."/>
        </authorList>
    </citation>
    <scope>NUCLEOTIDE SEQUENCE</scope>
    <source>
        <strain evidence="1">VT-O1</strain>
    </source>
</reference>
<organism evidence="1 2">
    <name type="scientific">Lecanicillium saksenae</name>
    <dbReference type="NCBI Taxonomy" id="468837"/>
    <lineage>
        <taxon>Eukaryota</taxon>
        <taxon>Fungi</taxon>
        <taxon>Dikarya</taxon>
        <taxon>Ascomycota</taxon>
        <taxon>Pezizomycotina</taxon>
        <taxon>Sordariomycetes</taxon>
        <taxon>Hypocreomycetidae</taxon>
        <taxon>Hypocreales</taxon>
        <taxon>Cordycipitaceae</taxon>
        <taxon>Lecanicillium</taxon>
    </lineage>
</organism>